<dbReference type="Proteomes" id="UP000066487">
    <property type="component" value="Chromosome"/>
</dbReference>
<evidence type="ECO:0000313" key="1">
    <source>
        <dbReference type="EMBL" id="ALI02832.1"/>
    </source>
</evidence>
<evidence type="ECO:0000313" key="2">
    <source>
        <dbReference type="Proteomes" id="UP000066487"/>
    </source>
</evidence>
<organism evidence="1 2">
    <name type="scientific">Pseudomonas fluorescens</name>
    <dbReference type="NCBI Taxonomy" id="294"/>
    <lineage>
        <taxon>Bacteria</taxon>
        <taxon>Pseudomonadati</taxon>
        <taxon>Pseudomonadota</taxon>
        <taxon>Gammaproteobacteria</taxon>
        <taxon>Pseudomonadales</taxon>
        <taxon>Pseudomonadaceae</taxon>
        <taxon>Pseudomonas</taxon>
    </lineage>
</organism>
<dbReference type="EMBL" id="CP012830">
    <property type="protein sequence ID" value="ALI02832.1"/>
    <property type="molecule type" value="Genomic_DNA"/>
</dbReference>
<reference evidence="2" key="1">
    <citation type="submission" date="2015-09" db="EMBL/GenBank/DDBJ databases">
        <title>Whole genome sequence of Pseudomonas fluorescens FW300-N2E3.</title>
        <authorList>
            <person name="Ray J."/>
            <person name="Melnyk R."/>
            <person name="Deutschbauer A."/>
        </authorList>
    </citation>
    <scope>NUCLEOTIDE SEQUENCE [LARGE SCALE GENOMIC DNA]</scope>
    <source>
        <strain evidence="2">FW300-N2E3</strain>
    </source>
</reference>
<name>A0A0N9W7J4_PSEFL</name>
<accession>A0A0N9W7J4</accession>
<dbReference type="OrthoDB" id="6992273at2"/>
<reference evidence="1 2" key="2">
    <citation type="journal article" date="2018" name="Nature">
        <title>Mutant phenotypes for thousands of bacterial genes of unknown function.</title>
        <authorList>
            <person name="Price M.N."/>
            <person name="Wetmore K.M."/>
            <person name="Waters R.J."/>
            <person name="Callaghan M."/>
            <person name="Ray J."/>
            <person name="Liu H."/>
            <person name="Kuehl J.V."/>
            <person name="Melnyk R.A."/>
            <person name="Lamson J.S."/>
            <person name="Suh Y."/>
            <person name="Carlson H.K."/>
            <person name="Esquivel Z."/>
            <person name="Sadeeshkumar H."/>
            <person name="Chakraborty R."/>
            <person name="Zane G.M."/>
            <person name="Rubin B.E."/>
            <person name="Wall J.D."/>
            <person name="Visel A."/>
            <person name="Bristow J."/>
            <person name="Blow M.J."/>
            <person name="Arkin A.P."/>
            <person name="Deutschbauer A.M."/>
        </authorList>
    </citation>
    <scope>NUCLEOTIDE SEQUENCE [LARGE SCALE GENOMIC DNA]</scope>
    <source>
        <strain evidence="1 2">FW300-N2E3</strain>
    </source>
</reference>
<proteinExistence type="predicted"/>
<dbReference type="RefSeq" id="WP_054596124.1">
    <property type="nucleotide sequence ID" value="NZ_CP012830.1"/>
</dbReference>
<sequence length="481" mass="53193">MDASSTFFRHPVVLGFSLLALSLTGCSSRPIPQEPKVHPGLAVFNEALTLPVLEHSIVREGDKVTYLVTRVGNSAIYARFNASCKQGPNSMFYPTRNGLSAFTDQPMTSTALPAEQSQQLQHSAQLQQVCTQRPTPDWRMLELAEDQDWLMLDRNSLQQEGGLLYVWAGRDYRHYLIASDGAALIAQSQERLALDCKQQTVTALSQFMIDGSHEVSSGKVERPAVPQPLMQASADRQRVFKAACLPQAELARLPVFNARQTLPPVISTPTVAPSVVAAIQALDLPAPARPLRHLGYRYDMVMFNGTKLGDFSKEVFISTDSASGQTLVQPVDFVLPPAINLTFRGLFDLASHNIDKETGKEVADSRPLVDLSFQGDWRNLPLKTQVSYIETRAEPANADGSPSHKTSEPRTVTCQIVREQPASALHPTLLGSAKLLNCTKMKARGLDWTDLSWYLADYGQFVHVLENSPVGLWKWRIESVR</sequence>
<dbReference type="AlphaFoldDB" id="A0A0N9W7J4"/>
<gene>
    <name evidence="1" type="ORF">AO353_17740</name>
</gene>
<protein>
    <submittedName>
        <fullName evidence="1">Uncharacterized protein</fullName>
    </submittedName>
</protein>